<sequence length="252" mass="29430">MIVPRIMIVILTLVIFLMKYKKMDKNVFKFKINNPYKPDEILEQEVLLSNSLQYDYSNTDWIAVDAEFLGLNLYRDALCSIQISSADPDKKERQRVEIVHVYNQNPDKKLGALFNSDKLKIFHVFSSDLAMLSKYFGKSVVGPFFDTKIATKIAWTNSNKFSKTELIKTFIDPKYDSQEYSNARWELNVSKWNPKMVKYASMDVLYLHPIMNKLKDMAKERNRLELVQTAMEAIPLLSKLYSNGFDVDVFKF</sequence>
<keyword evidence="2" id="KW-0269">Exonuclease</keyword>
<dbReference type="SUPFAM" id="SSF53098">
    <property type="entry name" value="Ribonuclease H-like"/>
    <property type="match status" value="1"/>
</dbReference>
<dbReference type="InterPro" id="IPR036397">
    <property type="entry name" value="RNaseH_sf"/>
</dbReference>
<dbReference type="AlphaFoldDB" id="A0A0G0GZ04"/>
<keyword evidence="2" id="KW-0540">Nuclease</keyword>
<organism evidence="2 3">
    <name type="scientific">candidate division WS6 bacterium GW2011_GWA2_37_6</name>
    <dbReference type="NCBI Taxonomy" id="1619087"/>
    <lineage>
        <taxon>Bacteria</taxon>
        <taxon>Candidatus Dojkabacteria</taxon>
    </lineage>
</organism>
<proteinExistence type="predicted"/>
<dbReference type="PANTHER" id="PTHR47649">
    <property type="entry name" value="RIBONUCLEASE D"/>
    <property type="match status" value="1"/>
</dbReference>
<dbReference type="GO" id="GO:0008408">
    <property type="term" value="F:3'-5' exonuclease activity"/>
    <property type="evidence" value="ECO:0007669"/>
    <property type="project" value="InterPro"/>
</dbReference>
<name>A0A0G0GZ04_9BACT</name>
<protein>
    <submittedName>
        <fullName evidence="2">3'-5' exonuclease family protein</fullName>
    </submittedName>
</protein>
<evidence type="ECO:0000313" key="3">
    <source>
        <dbReference type="Proteomes" id="UP000034852"/>
    </source>
</evidence>
<dbReference type="SMART" id="SM00474">
    <property type="entry name" value="35EXOc"/>
    <property type="match status" value="1"/>
</dbReference>
<reference evidence="2" key="1">
    <citation type="journal article" date="2015" name="Nature">
        <title>rRNA introns, odd ribosomes, and small enigmatic genomes across a large radiation of phyla.</title>
        <authorList>
            <person name="Brown C.T."/>
            <person name="Hug L.A."/>
            <person name="Thomas B.C."/>
            <person name="Sharon I."/>
            <person name="Castelle C.J."/>
            <person name="Singh A."/>
            <person name="Wilkins M.J."/>
            <person name="Williams K.H."/>
            <person name="Banfield J.F."/>
        </authorList>
    </citation>
    <scope>NUCLEOTIDE SEQUENCE [LARGE SCALE GENOMIC DNA]</scope>
</reference>
<dbReference type="GO" id="GO:0003676">
    <property type="term" value="F:nucleic acid binding"/>
    <property type="evidence" value="ECO:0007669"/>
    <property type="project" value="InterPro"/>
</dbReference>
<feature type="domain" description="3'-5' exonuclease" evidence="1">
    <location>
        <begin position="36"/>
        <end position="219"/>
    </location>
</feature>
<accession>A0A0G0GZ04</accession>
<keyword evidence="2" id="KW-0378">Hydrolase</keyword>
<comment type="caution">
    <text evidence="2">The sequence shown here is derived from an EMBL/GenBank/DDBJ whole genome shotgun (WGS) entry which is preliminary data.</text>
</comment>
<dbReference type="PANTHER" id="PTHR47649:SF1">
    <property type="entry name" value="RIBONUCLEASE D"/>
    <property type="match status" value="1"/>
</dbReference>
<evidence type="ECO:0000259" key="1">
    <source>
        <dbReference type="SMART" id="SM00474"/>
    </source>
</evidence>
<dbReference type="InterPro" id="IPR012337">
    <property type="entry name" value="RNaseH-like_sf"/>
</dbReference>
<dbReference type="GO" id="GO:0006139">
    <property type="term" value="P:nucleobase-containing compound metabolic process"/>
    <property type="evidence" value="ECO:0007669"/>
    <property type="project" value="InterPro"/>
</dbReference>
<dbReference type="InterPro" id="IPR051086">
    <property type="entry name" value="RNase_D-like"/>
</dbReference>
<dbReference type="Gene3D" id="3.30.420.10">
    <property type="entry name" value="Ribonuclease H-like superfamily/Ribonuclease H"/>
    <property type="match status" value="1"/>
</dbReference>
<evidence type="ECO:0000313" key="2">
    <source>
        <dbReference type="EMBL" id="KKQ36173.1"/>
    </source>
</evidence>
<dbReference type="Proteomes" id="UP000034852">
    <property type="component" value="Unassembled WGS sequence"/>
</dbReference>
<dbReference type="InterPro" id="IPR002562">
    <property type="entry name" value="3'-5'_exonuclease_dom"/>
</dbReference>
<dbReference type="Pfam" id="PF01612">
    <property type="entry name" value="DNA_pol_A_exo1"/>
    <property type="match status" value="1"/>
</dbReference>
<gene>
    <name evidence="2" type="ORF">US52_C0006G0003</name>
</gene>
<dbReference type="EMBL" id="LBTH01000006">
    <property type="protein sequence ID" value="KKQ36173.1"/>
    <property type="molecule type" value="Genomic_DNA"/>
</dbReference>